<dbReference type="RefSeq" id="WP_010417571.1">
    <property type="nucleotide sequence ID" value="NZ_MCRM02000045.1"/>
</dbReference>
<proteinExistence type="predicted"/>
<dbReference type="Pfam" id="PF02493">
    <property type="entry name" value="MORN"/>
    <property type="match status" value="3"/>
</dbReference>
<keyword evidence="1" id="KW-0677">Repeat</keyword>
<evidence type="ECO:0000313" key="3">
    <source>
        <dbReference type="Proteomes" id="UP000094669"/>
    </source>
</evidence>
<gene>
    <name evidence="2" type="ORF">BES34_021470</name>
</gene>
<dbReference type="Gene3D" id="2.20.110.10">
    <property type="entry name" value="Histone H3 K4-specific methyltransferase SET7/9 N-terminal domain"/>
    <property type="match status" value="2"/>
</dbReference>
<dbReference type="SUPFAM" id="SSF82185">
    <property type="entry name" value="Histone H3 K4-specific methyltransferase SET7/9 N-terminal domain"/>
    <property type="match status" value="1"/>
</dbReference>
<keyword evidence="3" id="KW-1185">Reference proteome</keyword>
<name>A0ABX4YCJ6_9LEPT</name>
<organism evidence="2 3">
    <name type="scientific">Leptospira inadai serovar Lyme</name>
    <dbReference type="NCBI Taxonomy" id="293084"/>
    <lineage>
        <taxon>Bacteria</taxon>
        <taxon>Pseudomonadati</taxon>
        <taxon>Spirochaetota</taxon>
        <taxon>Spirochaetia</taxon>
        <taxon>Leptospirales</taxon>
        <taxon>Leptospiraceae</taxon>
        <taxon>Leptospira</taxon>
    </lineage>
</organism>
<dbReference type="EMBL" id="MCRM02000045">
    <property type="protein sequence ID" value="PNV71507.1"/>
    <property type="molecule type" value="Genomic_DNA"/>
</dbReference>
<comment type="caution">
    <text evidence="2">The sequence shown here is derived from an EMBL/GenBank/DDBJ whole genome shotgun (WGS) entry which is preliminary data.</text>
</comment>
<accession>A0ABX4YCJ6</accession>
<dbReference type="SMART" id="SM00698">
    <property type="entry name" value="MORN"/>
    <property type="match status" value="3"/>
</dbReference>
<sequence length="127" mass="14169">MQKGYFSFLIIFIAAAGAYHYLSPSCLKGNCRDGFGIKYLSGQYRYEGNFKNGLADGKGKLVLESGESYEGEWVRGNKEGKGTYVYMNGNRYVGSWKSNKPEGEGILYDLEGVVLYKGQWNAGNMLE</sequence>
<dbReference type="InterPro" id="IPR003409">
    <property type="entry name" value="MORN"/>
</dbReference>
<evidence type="ECO:0000256" key="1">
    <source>
        <dbReference type="ARBA" id="ARBA00022737"/>
    </source>
</evidence>
<reference evidence="2" key="1">
    <citation type="submission" date="2018-01" db="EMBL/GenBank/DDBJ databases">
        <title>Genomic characterization of Leptospira inadai serogroup Lyme isolated from captured rat in Brazil and comparative analysis with human reference strain.</title>
        <authorList>
            <person name="Moreno L.Z."/>
            <person name="Loureiro A.P."/>
            <person name="Miraglia F."/>
            <person name="Kremer F.S."/>
            <person name="Eslabao M.R."/>
            <person name="Dellagostin O.A."/>
            <person name="Lilenbaum W."/>
            <person name="Moreno A.M."/>
        </authorList>
    </citation>
    <scope>NUCLEOTIDE SEQUENCE [LARGE SCALE GENOMIC DNA]</scope>
    <source>
        <strain evidence="2">M34/99</strain>
    </source>
</reference>
<protein>
    <recommendedName>
        <fullName evidence="4">MORN repeat protein</fullName>
    </recommendedName>
</protein>
<dbReference type="PANTHER" id="PTHR43215:SF14">
    <property type="entry name" value="RADIAL SPOKE HEAD 1 HOMOLOG"/>
    <property type="match status" value="1"/>
</dbReference>
<evidence type="ECO:0008006" key="4">
    <source>
        <dbReference type="Google" id="ProtNLM"/>
    </source>
</evidence>
<dbReference type="PANTHER" id="PTHR43215">
    <property type="entry name" value="RADIAL SPOKE HEAD 1 HOMOLOG"/>
    <property type="match status" value="1"/>
</dbReference>
<evidence type="ECO:0000313" key="2">
    <source>
        <dbReference type="EMBL" id="PNV71507.1"/>
    </source>
</evidence>
<dbReference type="Proteomes" id="UP000094669">
    <property type="component" value="Unassembled WGS sequence"/>
</dbReference>